<gene>
    <name evidence="2" type="ORF">TorRG33x02_126930</name>
</gene>
<keyword evidence="3" id="KW-1185">Reference proteome</keyword>
<feature type="region of interest" description="Disordered" evidence="1">
    <location>
        <begin position="1163"/>
        <end position="1361"/>
    </location>
</feature>
<evidence type="ECO:0000313" key="3">
    <source>
        <dbReference type="Proteomes" id="UP000237000"/>
    </source>
</evidence>
<feature type="compositionally biased region" description="Basic and acidic residues" evidence="1">
    <location>
        <begin position="924"/>
        <end position="934"/>
    </location>
</feature>
<proteinExistence type="predicted"/>
<feature type="compositionally biased region" description="Polar residues" evidence="1">
    <location>
        <begin position="772"/>
        <end position="781"/>
    </location>
</feature>
<feature type="compositionally biased region" description="Basic and acidic residues" evidence="1">
    <location>
        <begin position="1338"/>
        <end position="1348"/>
    </location>
</feature>
<comment type="caution">
    <text evidence="2">The sequence shown here is derived from an EMBL/GenBank/DDBJ whole genome shotgun (WGS) entry which is preliminary data.</text>
</comment>
<feature type="region of interest" description="Disordered" evidence="1">
    <location>
        <begin position="882"/>
        <end position="934"/>
    </location>
</feature>
<dbReference type="EMBL" id="JXTC01000074">
    <property type="protein sequence ID" value="PON91410.1"/>
    <property type="molecule type" value="Genomic_DNA"/>
</dbReference>
<feature type="compositionally biased region" description="Basic and acidic residues" evidence="1">
    <location>
        <begin position="1004"/>
        <end position="1020"/>
    </location>
</feature>
<protein>
    <submittedName>
        <fullName evidence="2">Uncharacterized protein</fullName>
    </submittedName>
</protein>
<feature type="region of interest" description="Disordered" evidence="1">
    <location>
        <begin position="520"/>
        <end position="539"/>
    </location>
</feature>
<feature type="compositionally biased region" description="Basic and acidic residues" evidence="1">
    <location>
        <begin position="636"/>
        <end position="663"/>
    </location>
</feature>
<feature type="region of interest" description="Disordered" evidence="1">
    <location>
        <begin position="959"/>
        <end position="1045"/>
    </location>
</feature>
<feature type="compositionally biased region" description="Polar residues" evidence="1">
    <location>
        <begin position="959"/>
        <end position="981"/>
    </location>
</feature>
<feature type="compositionally biased region" description="Basic and acidic residues" evidence="1">
    <location>
        <begin position="316"/>
        <end position="331"/>
    </location>
</feature>
<feature type="region of interest" description="Disordered" evidence="1">
    <location>
        <begin position="301"/>
        <end position="494"/>
    </location>
</feature>
<feature type="compositionally biased region" description="Polar residues" evidence="1">
    <location>
        <begin position="332"/>
        <end position="353"/>
    </location>
</feature>
<evidence type="ECO:0000256" key="1">
    <source>
        <dbReference type="SAM" id="MobiDB-lite"/>
    </source>
</evidence>
<organism evidence="2 3">
    <name type="scientific">Trema orientale</name>
    <name type="common">Charcoal tree</name>
    <name type="synonym">Celtis orientalis</name>
    <dbReference type="NCBI Taxonomy" id="63057"/>
    <lineage>
        <taxon>Eukaryota</taxon>
        <taxon>Viridiplantae</taxon>
        <taxon>Streptophyta</taxon>
        <taxon>Embryophyta</taxon>
        <taxon>Tracheophyta</taxon>
        <taxon>Spermatophyta</taxon>
        <taxon>Magnoliopsida</taxon>
        <taxon>eudicotyledons</taxon>
        <taxon>Gunneridae</taxon>
        <taxon>Pentapetalae</taxon>
        <taxon>rosids</taxon>
        <taxon>fabids</taxon>
        <taxon>Rosales</taxon>
        <taxon>Cannabaceae</taxon>
        <taxon>Trema</taxon>
    </lineage>
</organism>
<feature type="region of interest" description="Disordered" evidence="1">
    <location>
        <begin position="608"/>
        <end position="865"/>
    </location>
</feature>
<feature type="compositionally biased region" description="Basic and acidic residues" evidence="1">
    <location>
        <begin position="804"/>
        <end position="818"/>
    </location>
</feature>
<accession>A0A2P5F0V2</accession>
<evidence type="ECO:0000313" key="2">
    <source>
        <dbReference type="EMBL" id="PON91410.1"/>
    </source>
</evidence>
<dbReference type="OrthoDB" id="1190629at2759"/>
<feature type="compositionally biased region" description="Polar residues" evidence="1">
    <location>
        <begin position="1128"/>
        <end position="1139"/>
    </location>
</feature>
<feature type="compositionally biased region" description="Basic and acidic residues" evidence="1">
    <location>
        <begin position="1164"/>
        <end position="1185"/>
    </location>
</feature>
<feature type="compositionally biased region" description="Polar residues" evidence="1">
    <location>
        <begin position="1323"/>
        <end position="1337"/>
    </location>
</feature>
<feature type="compositionally biased region" description="Basic and acidic residues" evidence="1">
    <location>
        <begin position="782"/>
        <end position="795"/>
    </location>
</feature>
<feature type="compositionally biased region" description="Polar residues" evidence="1">
    <location>
        <begin position="1033"/>
        <end position="1045"/>
    </location>
</feature>
<feature type="compositionally biased region" description="Polar residues" evidence="1">
    <location>
        <begin position="1189"/>
        <end position="1209"/>
    </location>
</feature>
<name>A0A2P5F0V2_TREOI</name>
<sequence>MALILSAASDSDVAAAAAKHTVFIDTSLDTHLAMVVSYLDTVSDLKKKIEKEHALCFTNIGQIVVHALKVKRQSRLYHLPDCMFVKDAFDWAKKNWFLSVDASIVEKSDEKQLAHNPDFDNLLTCFGIISNTSADGVDLPLNGTHEQGPSDPNKKGEVPQLCVEWNCDASKHEILEGHNMFVEEASQSDQVAKGKHKVEHLQEKNIGSGKGTSEPEIVSRKLYLSTKSDASKGDILEQCNTFVEEASQSDQVANRKRKTEHVQEENIDFVKETSKPESVSQQHSATSKPYILEQSNMLVEEASQSDRVANRKRKTERVQEENIDFVKETSKPESVSQHHSATSKPDILEQTNMLVEEASQSDRVAKRKRKTKHLQEESSDIVKLASNPKIISQHHSAPSKGDILEESNMLVEEASQSEQVAKRKCKTERLQEENTDSVKEISKPEVVSQHHLGDKKKIENDTLDGSTAKPVDDDHLMKKSSGRRKRKKGKTSGDKLNEVIVGLPSAETNVLGEHYKVATKVDHKDSDGEPDTASVPVHGEHGITPLEICRTSMKEKCSDIIQEAGKYAPPAIDVGNKSNATVEEATCAANKMRNSENLYPFDVGSNFPLAMEEPNDQQMDDRVSGGKNSGTVQAERAAEERALSKKDRMQANKPDPRSQDTTEVKIQSVNVTADLLGESGTIVPSKSNKTRKTRETKDSVGKTLVTSGREDTEGPKSNIIVQPLEANYGQQPGNNARKEESNLSQRNGNKGLELSTENTFLAKENDDLTGNEGKNMQQTSKDQGKAENVEKAVRKESKRKRKLSEKNLPDIELEDRNIVDQSSPQRSDNKSEVVALSSTKRKGRSETPALIDQSKEEKLESKNFGAETDVVPAQLNSEFAKSTKLQSHALDHSHKAHPVKANLTDYPPESGNADEANNQIETSELGKKRNLEKHLPEVVASSGVDKMTKTKRAAIILQSKMTTKNDAHSNGTSSDLQSSLKSNDKQGTDVEVGSSSSTKKKGRSEKPALKDQSKEVRLESKNFGAETDVVPAQPNSEFAKSTRVQSHALDHSLKARPVKANIMDYPQSGNADEANSQIETSELGNKNNLEKHLPEVVASSGVDKMTKTKRAAIILQSKMTTKNDAHSNRTSSDLQSSLKWNDKQGIDAKFPAKNNTVPLQVSLSKDKSNDSAVHPEKKQLKDSRKGAKASSSNVSDQLNSIPEGTNKPNVANAAGTKVHSEKHTASVSVSNSSLQRSMIMTSQNMRSNKQRSGVDNTHAAGGKVSNKNNGEIVNSAEHQKKLLATPGSIFEVGDASSEDEEVGDASDASNKNQSDYSSDYSDGESNANPNLPRTGSDTSDKTEIEGRNIMKSSISSAKDMDFGTVLRSSSRYQKAKLTASQLQLEDESQQVDFVPDSQAN</sequence>
<dbReference type="InParanoid" id="A0A2P5F0V2"/>
<feature type="compositionally biased region" description="Basic residues" evidence="1">
    <location>
        <begin position="478"/>
        <end position="490"/>
    </location>
</feature>
<feature type="compositionally biased region" description="Basic and acidic residues" evidence="1">
    <location>
        <begin position="427"/>
        <end position="443"/>
    </location>
</feature>
<feature type="region of interest" description="Disordered" evidence="1">
    <location>
        <begin position="1117"/>
        <end position="1139"/>
    </location>
</feature>
<feature type="compositionally biased region" description="Polar residues" evidence="1">
    <location>
        <begin position="1234"/>
        <end position="1255"/>
    </location>
</feature>
<feature type="region of interest" description="Disordered" evidence="1">
    <location>
        <begin position="1380"/>
        <end position="1400"/>
    </location>
</feature>
<reference evidence="3" key="1">
    <citation type="submission" date="2016-06" db="EMBL/GenBank/DDBJ databases">
        <title>Parallel loss of symbiosis genes in relatives of nitrogen-fixing non-legume Parasponia.</title>
        <authorList>
            <person name="Van Velzen R."/>
            <person name="Holmer R."/>
            <person name="Bu F."/>
            <person name="Rutten L."/>
            <person name="Van Zeijl A."/>
            <person name="Liu W."/>
            <person name="Santuari L."/>
            <person name="Cao Q."/>
            <person name="Sharma T."/>
            <person name="Shen D."/>
            <person name="Roswanjaya Y."/>
            <person name="Wardhani T."/>
            <person name="Kalhor M.S."/>
            <person name="Jansen J."/>
            <person name="Van den Hoogen J."/>
            <person name="Gungor B."/>
            <person name="Hartog M."/>
            <person name="Hontelez J."/>
            <person name="Verver J."/>
            <person name="Yang W.-C."/>
            <person name="Schijlen E."/>
            <person name="Repin R."/>
            <person name="Schilthuizen M."/>
            <person name="Schranz E."/>
            <person name="Heidstra R."/>
            <person name="Miyata K."/>
            <person name="Fedorova E."/>
            <person name="Kohlen W."/>
            <person name="Bisseling T."/>
            <person name="Smit S."/>
            <person name="Geurts R."/>
        </authorList>
    </citation>
    <scope>NUCLEOTIDE SEQUENCE [LARGE SCALE GENOMIC DNA]</scope>
    <source>
        <strain evidence="3">cv. RG33-2</strain>
    </source>
</reference>
<feature type="compositionally biased region" description="Basic and acidic residues" evidence="1">
    <location>
        <begin position="451"/>
        <end position="460"/>
    </location>
</feature>
<dbReference type="Proteomes" id="UP000237000">
    <property type="component" value="Unassembled WGS sequence"/>
</dbReference>